<evidence type="ECO:0000256" key="4">
    <source>
        <dbReference type="ARBA" id="ARBA00023204"/>
    </source>
</evidence>
<gene>
    <name evidence="6" type="ORF">RS030_81353</name>
</gene>
<dbReference type="AlphaFoldDB" id="A0AAV9XZB1"/>
<keyword evidence="7" id="KW-1185">Reference proteome</keyword>
<evidence type="ECO:0000256" key="2">
    <source>
        <dbReference type="ARBA" id="ARBA00010991"/>
    </source>
</evidence>
<comment type="caution">
    <text evidence="6">The sequence shown here is derived from an EMBL/GenBank/DDBJ whole genome shotgun (WGS) entry which is preliminary data.</text>
</comment>
<dbReference type="PANTHER" id="PTHR10870">
    <property type="entry name" value="CELL CYCLE CHECKPOINT PROTEIN RAD1"/>
    <property type="match status" value="1"/>
</dbReference>
<dbReference type="Gene3D" id="3.70.10.10">
    <property type="match status" value="1"/>
</dbReference>
<dbReference type="GO" id="GO:0000077">
    <property type="term" value="P:DNA damage checkpoint signaling"/>
    <property type="evidence" value="ECO:0007669"/>
    <property type="project" value="InterPro"/>
</dbReference>
<dbReference type="GO" id="GO:0030896">
    <property type="term" value="C:checkpoint clamp complex"/>
    <property type="evidence" value="ECO:0007669"/>
    <property type="project" value="TreeGrafter"/>
</dbReference>
<evidence type="ECO:0000256" key="1">
    <source>
        <dbReference type="ARBA" id="ARBA00004123"/>
    </source>
</evidence>
<evidence type="ECO:0000256" key="3">
    <source>
        <dbReference type="ARBA" id="ARBA00022763"/>
    </source>
</evidence>
<name>A0AAV9XZB1_9CRYT</name>
<reference evidence="6 7" key="1">
    <citation type="submission" date="2023-10" db="EMBL/GenBank/DDBJ databases">
        <title>Comparative genomics analysis reveals potential genetic determinants of host preference in Cryptosporidium xiaoi.</title>
        <authorList>
            <person name="Xiao L."/>
            <person name="Li J."/>
        </authorList>
    </citation>
    <scope>NUCLEOTIDE SEQUENCE [LARGE SCALE GENOMIC DNA]</scope>
    <source>
        <strain evidence="6 7">52996</strain>
    </source>
</reference>
<evidence type="ECO:0000313" key="7">
    <source>
        <dbReference type="Proteomes" id="UP001311799"/>
    </source>
</evidence>
<organism evidence="6 7">
    <name type="scientific">Cryptosporidium xiaoi</name>
    <dbReference type="NCBI Taxonomy" id="659607"/>
    <lineage>
        <taxon>Eukaryota</taxon>
        <taxon>Sar</taxon>
        <taxon>Alveolata</taxon>
        <taxon>Apicomplexa</taxon>
        <taxon>Conoidasida</taxon>
        <taxon>Coccidia</taxon>
        <taxon>Eucoccidiorida</taxon>
        <taxon>Eimeriorina</taxon>
        <taxon>Cryptosporidiidae</taxon>
        <taxon>Cryptosporidium</taxon>
    </lineage>
</organism>
<evidence type="ECO:0000313" key="6">
    <source>
        <dbReference type="EMBL" id="KAK6587791.1"/>
    </source>
</evidence>
<comment type="similarity">
    <text evidence="2">Belongs to the rad1 family.</text>
</comment>
<accession>A0AAV9XZB1</accession>
<dbReference type="Pfam" id="PF02144">
    <property type="entry name" value="Rad1"/>
    <property type="match status" value="1"/>
</dbReference>
<dbReference type="InterPro" id="IPR003021">
    <property type="entry name" value="Rad1_Rec1_Rad17"/>
</dbReference>
<evidence type="ECO:0000256" key="5">
    <source>
        <dbReference type="ARBA" id="ARBA00023242"/>
    </source>
</evidence>
<protein>
    <submittedName>
        <fullName evidence="6">Uncharacterized protein</fullName>
    </submittedName>
</protein>
<sequence>MEAYFSDLPVLIKAIQSLQLTKVNKRGSEGQFLTCDISQLGIKFSNSTIGKDVYCCCWLRKDTFKKYKYECYGPENISFNINYTALLNCIQVFGSDAKNLVLTYDKVNLHLNITDDEGSNTDCIICTYHITDNDYISQISDLNPINNSTHFDHVVMFPNVLKDLIKDISDIGRPESLVSL</sequence>
<dbReference type="Proteomes" id="UP001311799">
    <property type="component" value="Unassembled WGS sequence"/>
</dbReference>
<dbReference type="EMBL" id="JAWDEY010000036">
    <property type="protein sequence ID" value="KAK6587791.1"/>
    <property type="molecule type" value="Genomic_DNA"/>
</dbReference>
<dbReference type="GO" id="GO:0006281">
    <property type="term" value="P:DNA repair"/>
    <property type="evidence" value="ECO:0007669"/>
    <property type="project" value="UniProtKB-KW"/>
</dbReference>
<comment type="subcellular location">
    <subcellularLocation>
        <location evidence="1">Nucleus</location>
    </subcellularLocation>
</comment>
<keyword evidence="4" id="KW-0234">DNA repair</keyword>
<keyword evidence="3" id="KW-0227">DNA damage</keyword>
<proteinExistence type="inferred from homology"/>
<dbReference type="PANTHER" id="PTHR10870:SF0">
    <property type="entry name" value="CELL CYCLE CHECKPOINT PROTEIN RAD1"/>
    <property type="match status" value="1"/>
</dbReference>
<keyword evidence="5" id="KW-0539">Nucleus</keyword>